<dbReference type="EMBL" id="JPKZ01001800">
    <property type="protein sequence ID" value="KHN80003.1"/>
    <property type="molecule type" value="Genomic_DNA"/>
</dbReference>
<feature type="region of interest" description="Disordered" evidence="1">
    <location>
        <begin position="96"/>
        <end position="116"/>
    </location>
</feature>
<reference evidence="2 3" key="1">
    <citation type="submission" date="2014-11" db="EMBL/GenBank/DDBJ databases">
        <title>Genetic blueprint of the zoonotic pathogen Toxocara canis.</title>
        <authorList>
            <person name="Zhu X.-Q."/>
            <person name="Korhonen P.K."/>
            <person name="Cai H."/>
            <person name="Young N.D."/>
            <person name="Nejsum P."/>
            <person name="von Samson-Himmelstjerna G."/>
            <person name="Boag P.R."/>
            <person name="Tan P."/>
            <person name="Li Q."/>
            <person name="Min J."/>
            <person name="Yang Y."/>
            <person name="Wang X."/>
            <person name="Fang X."/>
            <person name="Hall R.S."/>
            <person name="Hofmann A."/>
            <person name="Sternberg P.W."/>
            <person name="Jex A.R."/>
            <person name="Gasser R.B."/>
        </authorList>
    </citation>
    <scope>NUCLEOTIDE SEQUENCE [LARGE SCALE GENOMIC DNA]</scope>
    <source>
        <strain evidence="2">PN_DK_2014</strain>
    </source>
</reference>
<evidence type="ECO:0000256" key="1">
    <source>
        <dbReference type="SAM" id="MobiDB-lite"/>
    </source>
</evidence>
<gene>
    <name evidence="2" type="ORF">Tcan_18291</name>
</gene>
<evidence type="ECO:0000313" key="3">
    <source>
        <dbReference type="Proteomes" id="UP000031036"/>
    </source>
</evidence>
<name>A0A0B2VEM1_TOXCA</name>
<feature type="compositionally biased region" description="Polar residues" evidence="1">
    <location>
        <begin position="57"/>
        <end position="80"/>
    </location>
</feature>
<keyword evidence="3" id="KW-1185">Reference proteome</keyword>
<proteinExistence type="predicted"/>
<dbReference type="AlphaFoldDB" id="A0A0B2VEM1"/>
<comment type="caution">
    <text evidence="2">The sequence shown here is derived from an EMBL/GenBank/DDBJ whole genome shotgun (WGS) entry which is preliminary data.</text>
</comment>
<evidence type="ECO:0000313" key="2">
    <source>
        <dbReference type="EMBL" id="KHN80003.1"/>
    </source>
</evidence>
<organism evidence="2 3">
    <name type="scientific">Toxocara canis</name>
    <name type="common">Canine roundworm</name>
    <dbReference type="NCBI Taxonomy" id="6265"/>
    <lineage>
        <taxon>Eukaryota</taxon>
        <taxon>Metazoa</taxon>
        <taxon>Ecdysozoa</taxon>
        <taxon>Nematoda</taxon>
        <taxon>Chromadorea</taxon>
        <taxon>Rhabditida</taxon>
        <taxon>Spirurina</taxon>
        <taxon>Ascaridomorpha</taxon>
        <taxon>Ascaridoidea</taxon>
        <taxon>Toxocaridae</taxon>
        <taxon>Toxocara</taxon>
    </lineage>
</organism>
<protein>
    <submittedName>
        <fullName evidence="2">Uncharacterized protein</fullName>
    </submittedName>
</protein>
<sequence>MAREKMSGFTADEAAAVCDNEQAVTSSSRSKHAAKLSNRRCGDMIVGGGDTAVGGMHQSTGRKSGASNGSGHSYTGSKGFTQRSNKTLGWFLNDGLLSSASGDNRINKNAGESESC</sequence>
<dbReference type="Proteomes" id="UP000031036">
    <property type="component" value="Unassembled WGS sequence"/>
</dbReference>
<accession>A0A0B2VEM1</accession>
<feature type="region of interest" description="Disordered" evidence="1">
    <location>
        <begin position="52"/>
        <end position="80"/>
    </location>
</feature>